<evidence type="ECO:0000313" key="3">
    <source>
        <dbReference type="Proteomes" id="UP000236327"/>
    </source>
</evidence>
<organism evidence="2 3">
    <name type="scientific">Novosphingobium guangzhouense</name>
    <dbReference type="NCBI Taxonomy" id="1850347"/>
    <lineage>
        <taxon>Bacteria</taxon>
        <taxon>Pseudomonadati</taxon>
        <taxon>Pseudomonadota</taxon>
        <taxon>Alphaproteobacteria</taxon>
        <taxon>Sphingomonadales</taxon>
        <taxon>Sphingomonadaceae</taxon>
        <taxon>Novosphingobium</taxon>
    </lineage>
</organism>
<accession>A0A2K2FYR4</accession>
<protein>
    <recommendedName>
        <fullName evidence="4">Recombinase zinc beta ribbon domain-containing protein</fullName>
    </recommendedName>
</protein>
<proteinExistence type="predicted"/>
<keyword evidence="3" id="KW-1185">Reference proteome</keyword>
<dbReference type="OrthoDB" id="7475655at2"/>
<evidence type="ECO:0000313" key="2">
    <source>
        <dbReference type="EMBL" id="PNU03936.1"/>
    </source>
</evidence>
<dbReference type="EMBL" id="LYMM01000041">
    <property type="protein sequence ID" value="PNU03936.1"/>
    <property type="molecule type" value="Genomic_DNA"/>
</dbReference>
<evidence type="ECO:0000256" key="1">
    <source>
        <dbReference type="SAM" id="MobiDB-lite"/>
    </source>
</evidence>
<dbReference type="AlphaFoldDB" id="A0A2K2FYR4"/>
<gene>
    <name evidence="2" type="ORF">A8V01_21830</name>
</gene>
<name>A0A2K2FYR4_9SPHN</name>
<feature type="region of interest" description="Disordered" evidence="1">
    <location>
        <begin position="136"/>
        <end position="158"/>
    </location>
</feature>
<comment type="caution">
    <text evidence="2">The sequence shown here is derived from an EMBL/GenBank/DDBJ whole genome shotgun (WGS) entry which is preliminary data.</text>
</comment>
<evidence type="ECO:0008006" key="4">
    <source>
        <dbReference type="Google" id="ProtNLM"/>
    </source>
</evidence>
<sequence length="158" mass="18283">MAQRCFKASWSAGYADTAWVFTHSAHKKTPVYHCIDSEQSGHCQNVRANQVDAEVERLLIEALQPDRIDLALAAHEQMNGENRLLERQWALNREKAHYEAERARRQYDAVESEKRLVARSLETLWEEKIREADASNRITRGGMSSRLTPWPPPRERVS</sequence>
<reference evidence="2 3" key="1">
    <citation type="submission" date="2016-05" db="EMBL/GenBank/DDBJ databases">
        <title>Complete genome sequence of Novosphingobium guangzhouense SA925(T).</title>
        <authorList>
            <person name="Sha S."/>
        </authorList>
    </citation>
    <scope>NUCLEOTIDE SEQUENCE [LARGE SCALE GENOMIC DNA]</scope>
    <source>
        <strain evidence="2 3">SA925</strain>
    </source>
</reference>
<dbReference type="Proteomes" id="UP000236327">
    <property type="component" value="Unassembled WGS sequence"/>
</dbReference>